<evidence type="ECO:0000313" key="2">
    <source>
        <dbReference type="EMBL" id="CAK9036432.1"/>
    </source>
</evidence>
<reference evidence="2 3" key="1">
    <citation type="submission" date="2024-02" db="EMBL/GenBank/DDBJ databases">
        <authorList>
            <person name="Chen Y."/>
            <person name="Shah S."/>
            <person name="Dougan E. K."/>
            <person name="Thang M."/>
            <person name="Chan C."/>
        </authorList>
    </citation>
    <scope>NUCLEOTIDE SEQUENCE [LARGE SCALE GENOMIC DNA]</scope>
</reference>
<accession>A0ABP0LB99</accession>
<gene>
    <name evidence="2" type="ORF">SCF082_LOCUS21733</name>
</gene>
<dbReference type="Proteomes" id="UP001642464">
    <property type="component" value="Unassembled WGS sequence"/>
</dbReference>
<evidence type="ECO:0000256" key="1">
    <source>
        <dbReference type="SAM" id="MobiDB-lite"/>
    </source>
</evidence>
<evidence type="ECO:0000313" key="3">
    <source>
        <dbReference type="Proteomes" id="UP001642464"/>
    </source>
</evidence>
<keyword evidence="3" id="KW-1185">Reference proteome</keyword>
<protein>
    <submittedName>
        <fullName evidence="2">Uncharacterized protein</fullName>
    </submittedName>
</protein>
<name>A0ABP0LB99_9DINO</name>
<proteinExistence type="predicted"/>
<organism evidence="2 3">
    <name type="scientific">Durusdinium trenchii</name>
    <dbReference type="NCBI Taxonomy" id="1381693"/>
    <lineage>
        <taxon>Eukaryota</taxon>
        <taxon>Sar</taxon>
        <taxon>Alveolata</taxon>
        <taxon>Dinophyceae</taxon>
        <taxon>Suessiales</taxon>
        <taxon>Symbiodiniaceae</taxon>
        <taxon>Durusdinium</taxon>
    </lineage>
</organism>
<sequence length="553" mass="62493">MWDPSEDYATLWADESAFDADGFVTGPGRQPYDWDSNVESGGSFETQKDSLPKDKKVMQLTLQDYLDPDNPDPLFMQNFMYPGEEFGSMVQSSNGSFGMEARSWNRGYRSYQRDGEEGWRPRWYPPKQIDPDDLPPKAVKAGRELRNLLDFYFEPFNLQHNKFLLDLINRKAAASDQVKSVLSKNILASLSFDPEELKGLQRIYAALHPLHYSRCEIAPLDDPAGAGFKVQRRWAKEGNRTAEFALKNLRFTKMGELVAMCSAEVRSFEAAPRVDLEGLVTYFIGMGMEKAEAPKNKFSVVSLNCKAVRENSLPEEAVQQMEGRIRRQAMLYHADVVCIQGLDPENGKVGEGVTMQLTCDNYRWKHFKGPNDEVSIVFFDEHRFKLVAEHEHLGALDLQFCEDEAQILRVASVTVQAPSQKELSELLSPEVKALVIAADCLPIGGTEVINMVQEFEDLHSAYMDIGKEEVWTPVGKWDPLARRQRAMKNSISGTLKLHSPDCILCRGVEAIATLAGHRPMYLMTLSPEEAAAQFPTLRMPLLTMFQWPTQAKS</sequence>
<comment type="caution">
    <text evidence="2">The sequence shown here is derived from an EMBL/GenBank/DDBJ whole genome shotgun (WGS) entry which is preliminary data.</text>
</comment>
<feature type="region of interest" description="Disordered" evidence="1">
    <location>
        <begin position="22"/>
        <end position="50"/>
    </location>
</feature>
<dbReference type="EMBL" id="CAXAMM010015491">
    <property type="protein sequence ID" value="CAK9036432.1"/>
    <property type="molecule type" value="Genomic_DNA"/>
</dbReference>